<dbReference type="EMBL" id="BMAO01002813">
    <property type="protein sequence ID" value="GFQ83479.1"/>
    <property type="molecule type" value="Genomic_DNA"/>
</dbReference>
<accession>A0A8X6KSI8</accession>
<proteinExistence type="predicted"/>
<reference evidence="1" key="1">
    <citation type="submission" date="2020-07" db="EMBL/GenBank/DDBJ databases">
        <title>Multicomponent nature underlies the extraordinary mechanical properties of spider dragline silk.</title>
        <authorList>
            <person name="Kono N."/>
            <person name="Nakamura H."/>
            <person name="Mori M."/>
            <person name="Yoshida Y."/>
            <person name="Ohtoshi R."/>
            <person name="Malay A.D."/>
            <person name="Moran D.A.P."/>
            <person name="Tomita M."/>
            <person name="Numata K."/>
            <person name="Arakawa K."/>
        </authorList>
    </citation>
    <scope>NUCLEOTIDE SEQUENCE</scope>
</reference>
<evidence type="ECO:0000313" key="2">
    <source>
        <dbReference type="Proteomes" id="UP000887116"/>
    </source>
</evidence>
<dbReference type="AlphaFoldDB" id="A0A8X6KSI8"/>
<evidence type="ECO:0000313" key="1">
    <source>
        <dbReference type="EMBL" id="GFQ83479.1"/>
    </source>
</evidence>
<dbReference type="Proteomes" id="UP000887116">
    <property type="component" value="Unassembled WGS sequence"/>
</dbReference>
<name>A0A8X6KSI8_TRICU</name>
<sequence length="163" mass="19643">MRRRLVFIKFVYDTLTYCLDIVGFRWVPEEYPLGEYRGYFRNKYGDYVLLYRNANDETYRKIIRKVPHKILLQEMTLLQFIQSGANLCFDGLLMEGIFRLCAFLVDTSIFCFRYHRPYLIEISVCPCIGFVYDLYLKSMFKGRDNSIWRDILIKSIEMVENEE</sequence>
<protein>
    <submittedName>
        <fullName evidence="1">Uncharacterized protein</fullName>
    </submittedName>
</protein>
<gene>
    <name evidence="1" type="ORF">TNCT_150991</name>
</gene>
<dbReference type="OrthoDB" id="6407405at2759"/>
<organism evidence="1 2">
    <name type="scientific">Trichonephila clavata</name>
    <name type="common">Joro spider</name>
    <name type="synonym">Nephila clavata</name>
    <dbReference type="NCBI Taxonomy" id="2740835"/>
    <lineage>
        <taxon>Eukaryota</taxon>
        <taxon>Metazoa</taxon>
        <taxon>Ecdysozoa</taxon>
        <taxon>Arthropoda</taxon>
        <taxon>Chelicerata</taxon>
        <taxon>Arachnida</taxon>
        <taxon>Araneae</taxon>
        <taxon>Araneomorphae</taxon>
        <taxon>Entelegynae</taxon>
        <taxon>Araneoidea</taxon>
        <taxon>Nephilidae</taxon>
        <taxon>Trichonephila</taxon>
    </lineage>
</organism>
<keyword evidence="2" id="KW-1185">Reference proteome</keyword>
<comment type="caution">
    <text evidence="1">The sequence shown here is derived from an EMBL/GenBank/DDBJ whole genome shotgun (WGS) entry which is preliminary data.</text>
</comment>